<accession>A0A166KQU8</accession>
<dbReference type="AlphaFoldDB" id="A0A166KQU8"/>
<sequence>MQPFLSYPFSACGYACDSYVSLQVVLTSSVLVTATATNQYADFFRVLKGGGSRFGIITSDEVQALHVGTAVDKTWYGGTISPLSQPPTITFIPTDSHAGNVSPISSNQCFTYVSTFNSVASTIVTQLNAAGVPLVLGSTLLFYKGTQAQFNTVCAEFLAIPALVTSLSPLSYSDMSNILPPGDARTSA</sequence>
<dbReference type="InterPro" id="IPR050416">
    <property type="entry name" value="FAD-linked_Oxidoreductase"/>
</dbReference>
<reference evidence="5 6" key="1">
    <citation type="journal article" date="2016" name="Mol. Biol. Evol.">
        <title>Comparative Genomics of Early-Diverging Mushroom-Forming Fungi Provides Insights into the Origins of Lignocellulose Decay Capabilities.</title>
        <authorList>
            <person name="Nagy L.G."/>
            <person name="Riley R."/>
            <person name="Tritt A."/>
            <person name="Adam C."/>
            <person name="Daum C."/>
            <person name="Floudas D."/>
            <person name="Sun H."/>
            <person name="Yadav J.S."/>
            <person name="Pangilinan J."/>
            <person name="Larsson K.H."/>
            <person name="Matsuura K."/>
            <person name="Barry K."/>
            <person name="Labutti K."/>
            <person name="Kuo R."/>
            <person name="Ohm R.A."/>
            <person name="Bhattacharya S.S."/>
            <person name="Shirouzu T."/>
            <person name="Yoshinaga Y."/>
            <person name="Martin F.M."/>
            <person name="Grigoriev I.V."/>
            <person name="Hibbett D.S."/>
        </authorList>
    </citation>
    <scope>NUCLEOTIDE SEQUENCE [LARGE SCALE GENOMIC DNA]</scope>
    <source>
        <strain evidence="5 6">CBS 109695</strain>
    </source>
</reference>
<dbReference type="Proteomes" id="UP000076532">
    <property type="component" value="Unassembled WGS sequence"/>
</dbReference>
<name>A0A166KQU8_9AGAM</name>
<keyword evidence="3" id="KW-0274">FAD</keyword>
<feature type="non-terminal residue" evidence="5">
    <location>
        <position position="188"/>
    </location>
</feature>
<dbReference type="InterPro" id="IPR036318">
    <property type="entry name" value="FAD-bd_PCMH-like_sf"/>
</dbReference>
<dbReference type="Gene3D" id="3.40.462.20">
    <property type="match status" value="1"/>
</dbReference>
<evidence type="ECO:0000256" key="4">
    <source>
        <dbReference type="ARBA" id="ARBA00023002"/>
    </source>
</evidence>
<dbReference type="GO" id="GO:0050660">
    <property type="term" value="F:flavin adenine dinucleotide binding"/>
    <property type="evidence" value="ECO:0007669"/>
    <property type="project" value="InterPro"/>
</dbReference>
<evidence type="ECO:0000256" key="1">
    <source>
        <dbReference type="ARBA" id="ARBA00005466"/>
    </source>
</evidence>
<dbReference type="GO" id="GO:0016491">
    <property type="term" value="F:oxidoreductase activity"/>
    <property type="evidence" value="ECO:0007669"/>
    <property type="project" value="UniProtKB-KW"/>
</dbReference>
<keyword evidence="2" id="KW-0285">Flavoprotein</keyword>
<protein>
    <submittedName>
        <fullName evidence="5">Uncharacterized protein</fullName>
    </submittedName>
</protein>
<proteinExistence type="inferred from homology"/>
<dbReference type="InterPro" id="IPR016169">
    <property type="entry name" value="FAD-bd_PCMH_sub2"/>
</dbReference>
<evidence type="ECO:0000313" key="5">
    <source>
        <dbReference type="EMBL" id="KZP22163.1"/>
    </source>
</evidence>
<dbReference type="PANTHER" id="PTHR42973">
    <property type="entry name" value="BINDING OXIDOREDUCTASE, PUTATIVE (AFU_ORTHOLOGUE AFUA_1G17690)-RELATED"/>
    <property type="match status" value="1"/>
</dbReference>
<gene>
    <name evidence="5" type="ORF">FIBSPDRAFT_859722</name>
</gene>
<evidence type="ECO:0000256" key="2">
    <source>
        <dbReference type="ARBA" id="ARBA00022630"/>
    </source>
</evidence>
<dbReference type="PANTHER" id="PTHR42973:SF13">
    <property type="entry name" value="FAD-BINDING PCMH-TYPE DOMAIN-CONTAINING PROTEIN"/>
    <property type="match status" value="1"/>
</dbReference>
<organism evidence="5 6">
    <name type="scientific">Athelia psychrophila</name>
    <dbReference type="NCBI Taxonomy" id="1759441"/>
    <lineage>
        <taxon>Eukaryota</taxon>
        <taxon>Fungi</taxon>
        <taxon>Dikarya</taxon>
        <taxon>Basidiomycota</taxon>
        <taxon>Agaricomycotina</taxon>
        <taxon>Agaricomycetes</taxon>
        <taxon>Agaricomycetidae</taxon>
        <taxon>Atheliales</taxon>
        <taxon>Atheliaceae</taxon>
        <taxon>Athelia</taxon>
    </lineage>
</organism>
<dbReference type="EMBL" id="KV417541">
    <property type="protein sequence ID" value="KZP22163.1"/>
    <property type="molecule type" value="Genomic_DNA"/>
</dbReference>
<evidence type="ECO:0000313" key="6">
    <source>
        <dbReference type="Proteomes" id="UP000076532"/>
    </source>
</evidence>
<dbReference type="SUPFAM" id="SSF56176">
    <property type="entry name" value="FAD-binding/transporter-associated domain-like"/>
    <property type="match status" value="1"/>
</dbReference>
<keyword evidence="4" id="KW-0560">Oxidoreductase</keyword>
<comment type="similarity">
    <text evidence="1">Belongs to the oxygen-dependent FAD-linked oxidoreductase family.</text>
</comment>
<keyword evidence="6" id="KW-1185">Reference proteome</keyword>
<dbReference type="Gene3D" id="3.30.465.10">
    <property type="match status" value="1"/>
</dbReference>
<evidence type="ECO:0000256" key="3">
    <source>
        <dbReference type="ARBA" id="ARBA00022827"/>
    </source>
</evidence>
<dbReference type="OrthoDB" id="2151789at2759"/>